<dbReference type="AlphaFoldDB" id="A2EDU4"/>
<organism evidence="2 3">
    <name type="scientific">Trichomonas vaginalis (strain ATCC PRA-98 / G3)</name>
    <dbReference type="NCBI Taxonomy" id="412133"/>
    <lineage>
        <taxon>Eukaryota</taxon>
        <taxon>Metamonada</taxon>
        <taxon>Parabasalia</taxon>
        <taxon>Trichomonadida</taxon>
        <taxon>Trichomonadidae</taxon>
        <taxon>Trichomonas</taxon>
    </lineage>
</organism>
<proteinExistence type="predicted"/>
<dbReference type="OMA" id="WINMENE"/>
<dbReference type="InterPro" id="IPR000195">
    <property type="entry name" value="Rab-GAP-TBC_dom"/>
</dbReference>
<sequence>MNSQDANINLCIIKNDESKKGVLKMQHNNGNVSLSFFKELESDNKGNTRQQKRFSQIPDHVHQLSDFTKIEMDQDDQLILILSGSRCQFKLLFDKQAGISNFFDYICQKVCLKHSDCNPRVFLIESLDSSTTSIAPFMATVLPGRGSKVTPNRISLAKIKESYPMVNFTIDNDVKKMTAEQYRELFDADGKIKEGVGFPSVFYNVDVDPSVAGDLWKIIINKDSEKKNSQERAEDDKKNLEIYSKIKRQWLLTSRKQWDNHTDLRSLVDALEKGIKAQVDLFKGYEHVKEAQTIAFNVLLTISYYNRDHALYCDGLIPFLMPFLEPFVKDAHDNVVVTHDGKEVPVEEAESNIFWCFFKFYDNNKLYDLIKPSKTPTIKTIFTNVGNLLFDNYNPLLELLIQKHAFSLDFLRDDCNAMFSTCLNPCELRRFWMSLLTYPAPFKFYEVFIISLLFSLSPSFVEMNPLNSEEFVHRFHDLKKSLNLNMLLDNSFRLMNQLYPQQQ</sequence>
<dbReference type="GO" id="GO:0006886">
    <property type="term" value="P:intracellular protein transport"/>
    <property type="evidence" value="ECO:0000318"/>
    <property type="project" value="GO_Central"/>
</dbReference>
<dbReference type="SUPFAM" id="SSF47923">
    <property type="entry name" value="Ypt/Rab-GAP domain of gyp1p"/>
    <property type="match status" value="1"/>
</dbReference>
<reference evidence="2" key="1">
    <citation type="submission" date="2006-10" db="EMBL/GenBank/DDBJ databases">
        <authorList>
            <person name="Amadeo P."/>
            <person name="Zhao Q."/>
            <person name="Wortman J."/>
            <person name="Fraser-Liggett C."/>
            <person name="Carlton J."/>
        </authorList>
    </citation>
    <scope>NUCLEOTIDE SEQUENCE</scope>
    <source>
        <strain evidence="2">G3</strain>
    </source>
</reference>
<dbReference type="VEuPathDB" id="TrichDB:TVAGG3_0948600"/>
<dbReference type="RefSeq" id="XP_001321383.1">
    <property type="nucleotide sequence ID" value="XM_001321348.1"/>
</dbReference>
<dbReference type="STRING" id="5722.A2EDU4"/>
<evidence type="ECO:0000259" key="1">
    <source>
        <dbReference type="Pfam" id="PF00566"/>
    </source>
</evidence>
<dbReference type="OrthoDB" id="10264062at2759"/>
<dbReference type="GO" id="GO:0005737">
    <property type="term" value="C:cytoplasm"/>
    <property type="evidence" value="ECO:0000318"/>
    <property type="project" value="GO_Central"/>
</dbReference>
<dbReference type="EMBL" id="DS113363">
    <property type="protein sequence ID" value="EAY09160.1"/>
    <property type="molecule type" value="Genomic_DNA"/>
</dbReference>
<keyword evidence="3" id="KW-1185">Reference proteome</keyword>
<gene>
    <name evidence="2" type="ORF">TVAG_363750</name>
</gene>
<dbReference type="Pfam" id="PF00566">
    <property type="entry name" value="RabGAP-TBC"/>
    <property type="match status" value="1"/>
</dbReference>
<dbReference type="InParanoid" id="A2EDU4"/>
<evidence type="ECO:0000313" key="3">
    <source>
        <dbReference type="Proteomes" id="UP000001542"/>
    </source>
</evidence>
<dbReference type="GO" id="GO:0005096">
    <property type="term" value="F:GTPase activator activity"/>
    <property type="evidence" value="ECO:0000318"/>
    <property type="project" value="GO_Central"/>
</dbReference>
<dbReference type="KEGG" id="tva:4767076"/>
<name>A2EDU4_TRIV3</name>
<reference evidence="2" key="2">
    <citation type="journal article" date="2007" name="Science">
        <title>Draft genome sequence of the sexually transmitted pathogen Trichomonas vaginalis.</title>
        <authorList>
            <person name="Carlton J.M."/>
            <person name="Hirt R.P."/>
            <person name="Silva J.C."/>
            <person name="Delcher A.L."/>
            <person name="Schatz M."/>
            <person name="Zhao Q."/>
            <person name="Wortman J.R."/>
            <person name="Bidwell S.L."/>
            <person name="Alsmark U.C.M."/>
            <person name="Besteiro S."/>
            <person name="Sicheritz-Ponten T."/>
            <person name="Noel C.J."/>
            <person name="Dacks J.B."/>
            <person name="Foster P.G."/>
            <person name="Simillion C."/>
            <person name="Van de Peer Y."/>
            <person name="Miranda-Saavedra D."/>
            <person name="Barton G.J."/>
            <person name="Westrop G.D."/>
            <person name="Mueller S."/>
            <person name="Dessi D."/>
            <person name="Fiori P.L."/>
            <person name="Ren Q."/>
            <person name="Paulsen I."/>
            <person name="Zhang H."/>
            <person name="Bastida-Corcuera F.D."/>
            <person name="Simoes-Barbosa A."/>
            <person name="Brown M.T."/>
            <person name="Hayes R.D."/>
            <person name="Mukherjee M."/>
            <person name="Okumura C.Y."/>
            <person name="Schneider R."/>
            <person name="Smith A.J."/>
            <person name="Vanacova S."/>
            <person name="Villalvazo M."/>
            <person name="Haas B.J."/>
            <person name="Pertea M."/>
            <person name="Feldblyum T.V."/>
            <person name="Utterback T.R."/>
            <person name="Shu C.L."/>
            <person name="Osoegawa K."/>
            <person name="de Jong P.J."/>
            <person name="Hrdy I."/>
            <person name="Horvathova L."/>
            <person name="Zubacova Z."/>
            <person name="Dolezal P."/>
            <person name="Malik S.B."/>
            <person name="Logsdon J.M. Jr."/>
            <person name="Henze K."/>
            <person name="Gupta A."/>
            <person name="Wang C.C."/>
            <person name="Dunne R.L."/>
            <person name="Upcroft J.A."/>
            <person name="Upcroft P."/>
            <person name="White O."/>
            <person name="Salzberg S.L."/>
            <person name="Tang P."/>
            <person name="Chiu C.-H."/>
            <person name="Lee Y.-S."/>
            <person name="Embley T.M."/>
            <person name="Coombs G.H."/>
            <person name="Mottram J.C."/>
            <person name="Tachezy J."/>
            <person name="Fraser-Liggett C.M."/>
            <person name="Johnson P.J."/>
        </authorList>
    </citation>
    <scope>NUCLEOTIDE SEQUENCE [LARGE SCALE GENOMIC DNA]</scope>
    <source>
        <strain evidence="2">G3</strain>
    </source>
</reference>
<protein>
    <recommendedName>
        <fullName evidence="1">Rab-GAP TBC domain-containing protein</fullName>
    </recommendedName>
</protein>
<feature type="domain" description="Rab-GAP TBC" evidence="1">
    <location>
        <begin position="213"/>
        <end position="448"/>
    </location>
</feature>
<dbReference type="InterPro" id="IPR035969">
    <property type="entry name" value="Rab-GAP_TBC_sf"/>
</dbReference>
<evidence type="ECO:0000313" key="2">
    <source>
        <dbReference type="EMBL" id="EAY09160.1"/>
    </source>
</evidence>
<dbReference type="VEuPathDB" id="TrichDB:TVAG_363750"/>
<accession>A2EDU4</accession>
<dbReference type="Proteomes" id="UP000001542">
    <property type="component" value="Unassembled WGS sequence"/>
</dbReference>
<dbReference type="SMR" id="A2EDU4"/>